<dbReference type="RefSeq" id="WP_077312542.1">
    <property type="nucleotide sequence ID" value="NZ_AP024887.1"/>
</dbReference>
<accession>A0A1R4B1S3</accession>
<dbReference type="InterPro" id="IPR010824">
    <property type="entry name" value="DUF1425"/>
</dbReference>
<dbReference type="OrthoDB" id="5616034at2"/>
<proteinExistence type="predicted"/>
<keyword evidence="3" id="KW-1185">Reference proteome</keyword>
<evidence type="ECO:0008006" key="4">
    <source>
        <dbReference type="Google" id="ProtNLM"/>
    </source>
</evidence>
<dbReference type="AlphaFoldDB" id="A0A1R4B1S3"/>
<gene>
    <name evidence="2" type="ORF">VPAL9027_00806</name>
</gene>
<dbReference type="PROSITE" id="PS51257">
    <property type="entry name" value="PROKAR_LIPOPROTEIN"/>
    <property type="match status" value="1"/>
</dbReference>
<dbReference type="CDD" id="cd09030">
    <property type="entry name" value="DUF1425"/>
    <property type="match status" value="1"/>
</dbReference>
<dbReference type="Pfam" id="PF07233">
    <property type="entry name" value="DUF1425"/>
    <property type="match status" value="1"/>
</dbReference>
<dbReference type="InterPro" id="IPR038483">
    <property type="entry name" value="YcfL-like_sf"/>
</dbReference>
<dbReference type="Proteomes" id="UP000189475">
    <property type="component" value="Unassembled WGS sequence"/>
</dbReference>
<name>A0A1R4B1S3_9VIBR</name>
<dbReference type="Gene3D" id="2.60.40.3230">
    <property type="match status" value="1"/>
</dbReference>
<evidence type="ECO:0000313" key="2">
    <source>
        <dbReference type="EMBL" id="SJL82865.1"/>
    </source>
</evidence>
<feature type="signal peptide" evidence="1">
    <location>
        <begin position="1"/>
        <end position="18"/>
    </location>
</feature>
<sequence length="129" mass="14429">MKLALIALLTVTSLAGCATNTSGLQIDGERQRVIFGQSALDDAFKVTDIATVKVHSHMRGSVTLVNQTTHDQSVQYRFYWYDRQGLEVNIQPSAWKQQIVHGGEKVSLSEVSISPQGQQFRLQIRENNQ</sequence>
<dbReference type="EMBL" id="FUFT01000002">
    <property type="protein sequence ID" value="SJL82865.1"/>
    <property type="molecule type" value="Genomic_DNA"/>
</dbReference>
<protein>
    <recommendedName>
        <fullName evidence="4">YcfL protein: an outer membrane lipoprotein that is part of a salvage cluster</fullName>
    </recommendedName>
</protein>
<keyword evidence="1" id="KW-0732">Signal</keyword>
<feature type="chain" id="PRO_5012865116" description="YcfL protein: an outer membrane lipoprotein that is part of a salvage cluster" evidence="1">
    <location>
        <begin position="19"/>
        <end position="129"/>
    </location>
</feature>
<evidence type="ECO:0000256" key="1">
    <source>
        <dbReference type="SAM" id="SignalP"/>
    </source>
</evidence>
<evidence type="ECO:0000313" key="3">
    <source>
        <dbReference type="Proteomes" id="UP000189475"/>
    </source>
</evidence>
<reference evidence="2 3" key="1">
    <citation type="submission" date="2017-02" db="EMBL/GenBank/DDBJ databases">
        <authorList>
            <person name="Peterson S.W."/>
        </authorList>
    </citation>
    <scope>NUCLEOTIDE SEQUENCE [LARGE SCALE GENOMIC DNA]</scope>
    <source>
        <strain evidence="2 3">CECT 9027</strain>
    </source>
</reference>
<dbReference type="STRING" id="1918946.VPAL9027_00806"/>
<organism evidence="2 3">
    <name type="scientific">Vibrio palustris</name>
    <dbReference type="NCBI Taxonomy" id="1918946"/>
    <lineage>
        <taxon>Bacteria</taxon>
        <taxon>Pseudomonadati</taxon>
        <taxon>Pseudomonadota</taxon>
        <taxon>Gammaproteobacteria</taxon>
        <taxon>Vibrionales</taxon>
        <taxon>Vibrionaceae</taxon>
        <taxon>Vibrio</taxon>
    </lineage>
</organism>